<dbReference type="Gene3D" id="2.70.70.10">
    <property type="entry name" value="Glucose Permease (Domain IIA)"/>
    <property type="match status" value="1"/>
</dbReference>
<keyword evidence="3" id="KW-0732">Signal</keyword>
<dbReference type="CDD" id="cd12797">
    <property type="entry name" value="M23_peptidase"/>
    <property type="match status" value="1"/>
</dbReference>
<evidence type="ECO:0000313" key="5">
    <source>
        <dbReference type="EMBL" id="THJ43058.1"/>
    </source>
</evidence>
<reference evidence="5 6" key="1">
    <citation type="submission" date="2019-04" db="EMBL/GenBank/DDBJ databases">
        <title>Comparative genomics of Aeromonas veronii strains pathogenic to fish.</title>
        <authorList>
            <person name="Cascarano M.C."/>
            <person name="Smyrli M."/>
            <person name="Katharios P."/>
        </authorList>
    </citation>
    <scope>NUCLEOTIDE SEQUENCE [LARGE SCALE GENOMIC DNA]</scope>
    <source>
        <strain evidence="5 6">XU1</strain>
    </source>
</reference>
<dbReference type="InterPro" id="IPR016047">
    <property type="entry name" value="M23ase_b-sheet_dom"/>
</dbReference>
<evidence type="ECO:0000256" key="2">
    <source>
        <dbReference type="SAM" id="MobiDB-lite"/>
    </source>
</evidence>
<dbReference type="SUPFAM" id="SSF51261">
    <property type="entry name" value="Duplicated hybrid motif"/>
    <property type="match status" value="1"/>
</dbReference>
<dbReference type="Gene3D" id="6.10.250.3150">
    <property type="match status" value="1"/>
</dbReference>
<feature type="chain" id="PRO_5020308384" evidence="3">
    <location>
        <begin position="36"/>
        <end position="450"/>
    </location>
</feature>
<evidence type="ECO:0000313" key="6">
    <source>
        <dbReference type="Proteomes" id="UP000309618"/>
    </source>
</evidence>
<keyword evidence="1" id="KW-0175">Coiled coil</keyword>
<dbReference type="InterPro" id="IPR011055">
    <property type="entry name" value="Dup_hybrid_motif"/>
</dbReference>
<dbReference type="GO" id="GO:0004222">
    <property type="term" value="F:metalloendopeptidase activity"/>
    <property type="evidence" value="ECO:0007669"/>
    <property type="project" value="TreeGrafter"/>
</dbReference>
<accession>A0A4S5CIC3</accession>
<dbReference type="FunFam" id="2.70.70.10:FF:000003">
    <property type="entry name" value="Murein hydrolase activator EnvC"/>
    <property type="match status" value="1"/>
</dbReference>
<evidence type="ECO:0000256" key="3">
    <source>
        <dbReference type="SAM" id="SignalP"/>
    </source>
</evidence>
<gene>
    <name evidence="5" type="ORF">E8Q35_16085</name>
</gene>
<evidence type="ECO:0000256" key="1">
    <source>
        <dbReference type="SAM" id="Coils"/>
    </source>
</evidence>
<protein>
    <submittedName>
        <fullName evidence="5">Peptidase M23</fullName>
    </submittedName>
</protein>
<dbReference type="EMBL" id="SSUX01000012">
    <property type="protein sequence ID" value="THJ43058.1"/>
    <property type="molecule type" value="Genomic_DNA"/>
</dbReference>
<dbReference type="Proteomes" id="UP000309618">
    <property type="component" value="Unassembled WGS sequence"/>
</dbReference>
<dbReference type="AlphaFoldDB" id="A0A4S5CIC3"/>
<dbReference type="NCBIfam" id="NF008644">
    <property type="entry name" value="PRK11637.1"/>
    <property type="match status" value="1"/>
</dbReference>
<feature type="signal peptide" evidence="3">
    <location>
        <begin position="1"/>
        <end position="35"/>
    </location>
</feature>
<dbReference type="PANTHER" id="PTHR21666:SF270">
    <property type="entry name" value="MUREIN HYDROLASE ACTIVATOR ENVC"/>
    <property type="match status" value="1"/>
</dbReference>
<feature type="compositionally biased region" description="Basic and acidic residues" evidence="2">
    <location>
        <begin position="264"/>
        <end position="282"/>
    </location>
</feature>
<organism evidence="5 6">
    <name type="scientific">Aeromonas veronii</name>
    <dbReference type="NCBI Taxonomy" id="654"/>
    <lineage>
        <taxon>Bacteria</taxon>
        <taxon>Pseudomonadati</taxon>
        <taxon>Pseudomonadota</taxon>
        <taxon>Gammaproteobacteria</taxon>
        <taxon>Aeromonadales</taxon>
        <taxon>Aeromonadaceae</taxon>
        <taxon>Aeromonas</taxon>
    </lineage>
</organism>
<evidence type="ECO:0000259" key="4">
    <source>
        <dbReference type="Pfam" id="PF01551"/>
    </source>
</evidence>
<sequence length="450" mass="50298">MRGCEVISQKTSRVGLLAGALFFCLSFGASKPALAANQQLGTMQSQIKEQQQTIKLSKQELAKLNTQLKADEQAISAAAAKLNQTRQQLKQNQQKLATLQKDKLALEVQAKHQKQLLAKQAESAFQAGNHDYLKLLLNQQDPAKLSRSLDYYDYLNKARIEAIDALRATRDKLAKNQQATKETESRLQTLLAEQQEHHQTLLASQQSRAKVRNQLQQSVQDDEQKLTKLVKAEKALKARLEELRRKREEQERRERAERERLAKLKAEQERQRKLAEQRRAEQQRLAAQQNKTVKPAEPAEEVASSKPERGSGISSAGHYSGLKTNGSLRWPVQGPILISYGSPRTAQLKWKGTLIGASEGTQVKAVAPGQVVYADWLDGFGMLLVIDHGKGYMSLYGHNQSLLRQVGQNVEQGEPVALVGDSGGQDRPGLYFEIRYQGEAINPTKWLAKG</sequence>
<name>A0A4S5CIC3_AERVE</name>
<feature type="coiled-coil region" evidence="1">
    <location>
        <begin position="47"/>
        <end position="109"/>
    </location>
</feature>
<feature type="domain" description="M23ase beta-sheet core" evidence="4">
    <location>
        <begin position="350"/>
        <end position="443"/>
    </location>
</feature>
<dbReference type="RefSeq" id="WP_047436517.1">
    <property type="nucleotide sequence ID" value="NZ_NKVZ01000051.1"/>
</dbReference>
<dbReference type="Pfam" id="PF01551">
    <property type="entry name" value="Peptidase_M23"/>
    <property type="match status" value="1"/>
</dbReference>
<feature type="region of interest" description="Disordered" evidence="2">
    <location>
        <begin position="264"/>
        <end position="318"/>
    </location>
</feature>
<dbReference type="PANTHER" id="PTHR21666">
    <property type="entry name" value="PEPTIDASE-RELATED"/>
    <property type="match status" value="1"/>
</dbReference>
<dbReference type="InterPro" id="IPR050570">
    <property type="entry name" value="Cell_wall_metabolism_enzyme"/>
</dbReference>
<comment type="caution">
    <text evidence="5">The sequence shown here is derived from an EMBL/GenBank/DDBJ whole genome shotgun (WGS) entry which is preliminary data.</text>
</comment>
<proteinExistence type="predicted"/>